<feature type="domain" description="3-hydroxyacyl-CoA dehydrogenase NAD binding" evidence="4">
    <location>
        <begin position="10"/>
        <end position="187"/>
    </location>
</feature>
<feature type="domain" description="3-hydroxyacyl-CoA dehydrogenase C-terminal" evidence="3">
    <location>
        <begin position="190"/>
        <end position="287"/>
    </location>
</feature>
<dbReference type="PANTHER" id="PTHR48075">
    <property type="entry name" value="3-HYDROXYACYL-COA DEHYDROGENASE FAMILY PROTEIN"/>
    <property type="match status" value="1"/>
</dbReference>
<dbReference type="Proteomes" id="UP000639775">
    <property type="component" value="Unassembled WGS sequence"/>
</dbReference>
<dbReference type="GO" id="GO:0070403">
    <property type="term" value="F:NAD+ binding"/>
    <property type="evidence" value="ECO:0007669"/>
    <property type="project" value="InterPro"/>
</dbReference>
<gene>
    <name evidence="6" type="ORF">HAT86_10600</name>
</gene>
<dbReference type="Gene3D" id="1.10.1040.10">
    <property type="entry name" value="N-(1-d-carboxylethyl)-l-norvaline Dehydrogenase, domain 2"/>
    <property type="match status" value="2"/>
</dbReference>
<reference evidence="6" key="1">
    <citation type="submission" date="2020-03" db="EMBL/GenBank/DDBJ databases">
        <title>Roseovarius gahaiensis sp. nov., isolated from Gahai Saline Lake, China.</title>
        <authorList>
            <person name="Sun X."/>
        </authorList>
    </citation>
    <scope>NUCLEOTIDE SEQUENCE</scope>
    <source>
        <strain evidence="6">GH877</strain>
    </source>
</reference>
<feature type="domain" description="3-hydroxyacyl-CoA dehydrogenase C-terminal" evidence="3">
    <location>
        <begin position="393"/>
        <end position="468"/>
    </location>
</feature>
<dbReference type="SUPFAM" id="SSF51735">
    <property type="entry name" value="NAD(P)-binding Rossmann-fold domains"/>
    <property type="match status" value="1"/>
</dbReference>
<dbReference type="PANTHER" id="PTHR48075:SF5">
    <property type="entry name" value="3-HYDROXYBUTYRYL-COA DEHYDROGENASE"/>
    <property type="match status" value="1"/>
</dbReference>
<dbReference type="AlphaFoldDB" id="A0A967BBI0"/>
<evidence type="ECO:0000259" key="5">
    <source>
        <dbReference type="Pfam" id="PF18321"/>
    </source>
</evidence>
<dbReference type="EMBL" id="JAAORB010000020">
    <property type="protein sequence ID" value="NHQ74910.1"/>
    <property type="molecule type" value="Genomic_DNA"/>
</dbReference>
<comment type="similarity">
    <text evidence="1">Belongs to the 3-hydroxyacyl-CoA dehydrogenase family.</text>
</comment>
<evidence type="ECO:0000313" key="6">
    <source>
        <dbReference type="EMBL" id="NHQ74910.1"/>
    </source>
</evidence>
<dbReference type="InterPro" id="IPR006176">
    <property type="entry name" value="3-OHacyl-CoA_DH_NAD-bd"/>
</dbReference>
<dbReference type="InterPro" id="IPR041040">
    <property type="entry name" value="3HCDH_RFF"/>
</dbReference>
<dbReference type="InterPro" id="IPR008927">
    <property type="entry name" value="6-PGluconate_DH-like_C_sf"/>
</dbReference>
<sequence>MSATDHKRIVAVIGAGTMGAGIAQVAAAYGHQVLLYDVAPDAARAAKAGLSQRLDSRVARAKMTADEANALLDRIRPVADLADLAGAGLVIEAIVEDLAIKQTVFAELEKTVADDAILATNTSSISVTSIARALAAPERMVGMHFFNPAPVMKLVEVVSGRATAPEVAQAVFDLAGAWGKVAVRAKSTPGFIVNRVARPFYAEALRLFEEQVASPATLDALMTDGGGFRMGPFALMDLIGHDVNYAVSQSVFDAFYQDPRFRPSLAQRELVNAGHLGRKSGRGFYDYAKDTSAPTPQTEPADPDLALPTPIDPMHPCVIDGIHIVPSDGRLARQIAREKGAPVMVLDLLNADAPGQRLGFATSPDVPQDMVARVAATLQGQGIVCTHLPDWPGLVVMRTVGMLANEGFEAVLQGVASESDVDAAMQFGLNYPKGPIAWARDIGLGRVLAVLDNLQGLTGDPRYRASLGLRMAAME</sequence>
<dbReference type="InterPro" id="IPR036291">
    <property type="entry name" value="NAD(P)-bd_dom_sf"/>
</dbReference>
<dbReference type="GO" id="GO:0008691">
    <property type="term" value="F:3-hydroxybutyryl-CoA dehydrogenase activity"/>
    <property type="evidence" value="ECO:0007669"/>
    <property type="project" value="TreeGrafter"/>
</dbReference>
<accession>A0A967BBI0</accession>
<dbReference type="FunFam" id="3.40.50.720:FF:000009">
    <property type="entry name" value="Fatty oxidation complex, alpha subunit"/>
    <property type="match status" value="1"/>
</dbReference>
<dbReference type="Pfam" id="PF02737">
    <property type="entry name" value="3HCDH_N"/>
    <property type="match status" value="1"/>
</dbReference>
<dbReference type="SUPFAM" id="SSF48179">
    <property type="entry name" value="6-phosphogluconate dehydrogenase C-terminal domain-like"/>
    <property type="match status" value="2"/>
</dbReference>
<keyword evidence="2" id="KW-0560">Oxidoreductase</keyword>
<evidence type="ECO:0000256" key="1">
    <source>
        <dbReference type="ARBA" id="ARBA00009463"/>
    </source>
</evidence>
<evidence type="ECO:0000256" key="2">
    <source>
        <dbReference type="ARBA" id="ARBA00023002"/>
    </source>
</evidence>
<dbReference type="Pfam" id="PF18321">
    <property type="entry name" value="3HCDH_RFF"/>
    <property type="match status" value="1"/>
</dbReference>
<feature type="domain" description="3-hydroxybutyryl-CoA dehydrogenase reduced Rossmann-fold" evidence="5">
    <location>
        <begin position="325"/>
        <end position="392"/>
    </location>
</feature>
<dbReference type="InterPro" id="IPR006180">
    <property type="entry name" value="3-OHacyl-CoA_DH_CS"/>
</dbReference>
<protein>
    <submittedName>
        <fullName evidence="6">3-hydroxyacyl-CoA dehydrogenase</fullName>
    </submittedName>
</protein>
<dbReference type="Pfam" id="PF00725">
    <property type="entry name" value="3HCDH"/>
    <property type="match status" value="2"/>
</dbReference>
<comment type="caution">
    <text evidence="6">The sequence shown here is derived from an EMBL/GenBank/DDBJ whole genome shotgun (WGS) entry which is preliminary data.</text>
</comment>
<proteinExistence type="inferred from homology"/>
<dbReference type="InterPro" id="IPR013328">
    <property type="entry name" value="6PGD_dom2"/>
</dbReference>
<organism evidence="6 7">
    <name type="scientific">Roseovarius gahaiensis</name>
    <dbReference type="NCBI Taxonomy" id="2716691"/>
    <lineage>
        <taxon>Bacteria</taxon>
        <taxon>Pseudomonadati</taxon>
        <taxon>Pseudomonadota</taxon>
        <taxon>Alphaproteobacteria</taxon>
        <taxon>Rhodobacterales</taxon>
        <taxon>Roseobacteraceae</taxon>
        <taxon>Roseovarius</taxon>
    </lineage>
</organism>
<evidence type="ECO:0000259" key="3">
    <source>
        <dbReference type="Pfam" id="PF00725"/>
    </source>
</evidence>
<dbReference type="InterPro" id="IPR006108">
    <property type="entry name" value="3HC_DH_C"/>
</dbReference>
<name>A0A967BBI0_9RHOB</name>
<dbReference type="Gene3D" id="3.40.50.720">
    <property type="entry name" value="NAD(P)-binding Rossmann-like Domain"/>
    <property type="match status" value="1"/>
</dbReference>
<dbReference type="PROSITE" id="PS00067">
    <property type="entry name" value="3HCDH"/>
    <property type="match status" value="1"/>
</dbReference>
<keyword evidence="7" id="KW-1185">Reference proteome</keyword>
<dbReference type="GO" id="GO:0006635">
    <property type="term" value="P:fatty acid beta-oxidation"/>
    <property type="evidence" value="ECO:0007669"/>
    <property type="project" value="TreeGrafter"/>
</dbReference>
<evidence type="ECO:0000259" key="4">
    <source>
        <dbReference type="Pfam" id="PF02737"/>
    </source>
</evidence>
<evidence type="ECO:0000313" key="7">
    <source>
        <dbReference type="Proteomes" id="UP000639775"/>
    </source>
</evidence>
<dbReference type="RefSeq" id="WP_167197056.1">
    <property type="nucleotide sequence ID" value="NZ_JAAORB010000020.1"/>
</dbReference>